<dbReference type="PANTHER" id="PTHR31001">
    <property type="entry name" value="UNCHARACTERIZED TRANSCRIPTIONAL REGULATORY PROTEIN"/>
    <property type="match status" value="1"/>
</dbReference>
<dbReference type="PANTHER" id="PTHR31001:SF56">
    <property type="entry name" value="ZN(2)-C6 FUNGAL-TYPE DOMAIN-CONTAINING PROTEIN"/>
    <property type="match status" value="1"/>
</dbReference>
<dbReference type="Gene3D" id="4.10.240.10">
    <property type="entry name" value="Zn(2)-C6 fungal-type DNA-binding domain"/>
    <property type="match status" value="1"/>
</dbReference>
<dbReference type="InterPro" id="IPR007219">
    <property type="entry name" value="XnlR_reg_dom"/>
</dbReference>
<dbReference type="InterPro" id="IPR001138">
    <property type="entry name" value="Zn2Cys6_DnaBD"/>
</dbReference>
<evidence type="ECO:0000313" key="7">
    <source>
        <dbReference type="EMBL" id="PFH47639.1"/>
    </source>
</evidence>
<keyword evidence="4" id="KW-0175">Coiled coil</keyword>
<accession>A0A2A9NAI3</accession>
<reference evidence="7 8" key="1">
    <citation type="submission" date="2014-02" db="EMBL/GenBank/DDBJ databases">
        <title>Transposable element dynamics among asymbiotic and ectomycorrhizal Amanita fungi.</title>
        <authorList>
            <consortium name="DOE Joint Genome Institute"/>
            <person name="Hess J."/>
            <person name="Skrede I."/>
            <person name="Wolfe B."/>
            <person name="LaButti K."/>
            <person name="Ohm R.A."/>
            <person name="Grigoriev I.V."/>
            <person name="Pringle A."/>
        </authorList>
    </citation>
    <scope>NUCLEOTIDE SEQUENCE [LARGE SCALE GENOMIC DNA]</scope>
    <source>
        <strain evidence="7 8">SKay4041</strain>
    </source>
</reference>
<gene>
    <name evidence="7" type="ORF">AMATHDRAFT_77107</name>
</gene>
<proteinExistence type="predicted"/>
<dbReference type="PROSITE" id="PS00463">
    <property type="entry name" value="ZN2_CY6_FUNGAL_1"/>
    <property type="match status" value="1"/>
</dbReference>
<sequence>MPVDTTRTIPTRRTQRKITEEEMKDIEMKRIRGELSCAECRRLKLRCDKKVPCGSCCRRGCESICPCGILSAGQGTRFILADTEQLHSKISEMSHRIRQLEDALAILQSTVSDEKHPLLSEELLKIKFGAEALSPKKSNPGIPVAGRGGEGPGGAGGGGGLGNIGEDGSELSKATKQSIDAMGTLTLDDESGEVKYFGQSAGSEAGQDDDDYDYSSDDEDEQHHSMFFSHPSHPSSGSHHPSLKPLANLFPFTRHTRSYRPNIAALEQLERHLPAQDRAWHLVQVYLSHGVYFFRPMRKEEVEREVWGEVYLGALSRMQAVARGDVSMGYGGVSLRSVEGGAGSSGNNNNNNAPSSSSALLPPTSPAYPHQLATLYFILALGALLDLNSPAYNREAEGYYDLGRSALSLKSVFDNSPGVDGVKAVGMLATYHALAGKRYSRDGAWSLMSLAAKLAQSVNRDSARWNLSPSMVEKRRNLFWEVFSADVSHSLALGRPPSIHLSFVDCEFPIDEEATLTNEGKVESGFWRMKHTFAREVFMAIAETTLTAKPASYAAVLNLDRKVREVPIPTSLTNPPPSRGGGANECSSESLKLLYATQHRTVPLLYLHRSFFAQAMLDHPTNPLLSPFSPSFLTAYRSASLIIKATKEHFDSSPEIGKRIWFLLYHTFSAAIIVGTVVTRSPNSTFAPRAMYELQVAVDLFEQTAKQSARARIALNVLLKLKDKANRACDPYGGTPSSNATIKPSLATFPFINRPGDEFDDELAIFGGQKRVIARRRTKTLHKASSSISGDSSSSSSPSPSPSGLSPINPVGGGQMQSGIQQMMQQGGSSSSGGSSYPEVHPMLLQYLNGATFHSPPRQNASIPASLAAQGAGASLEYQQQQQQQQPKGLGDSSQGYTTLANSNFSSSAGATSSNPSTLPTDPSSSMMAQGMGAGTSSGGNNNAGWGGKVEPMPLQISELQYMDWLSSSPSPYHSPMTQHRSDSSFASPAVLSGAPELDLDAYPVGTPPDPHRGPTTVSNGGYGLGATSNDPAGTMVELGVSSESGMDARWMTFVQDCGIMDLTGGGGGLHHPSS</sequence>
<protein>
    <recommendedName>
        <fullName evidence="6">Zn(2)-C6 fungal-type domain-containing protein</fullName>
    </recommendedName>
</protein>
<dbReference type="InterPro" id="IPR036864">
    <property type="entry name" value="Zn2-C6_fun-type_DNA-bd_sf"/>
</dbReference>
<feature type="region of interest" description="Disordered" evidence="5">
    <location>
        <begin position="874"/>
        <end position="951"/>
    </location>
</feature>
<feature type="region of interest" description="Disordered" evidence="5">
    <location>
        <begin position="136"/>
        <end position="171"/>
    </location>
</feature>
<feature type="compositionally biased region" description="Low complexity" evidence="5">
    <location>
        <begin position="817"/>
        <end position="836"/>
    </location>
</feature>
<feature type="domain" description="Zn(2)-C6 fungal-type" evidence="6">
    <location>
        <begin position="36"/>
        <end position="65"/>
    </location>
</feature>
<dbReference type="GO" id="GO:0008270">
    <property type="term" value="F:zinc ion binding"/>
    <property type="evidence" value="ECO:0007669"/>
    <property type="project" value="InterPro"/>
</dbReference>
<evidence type="ECO:0000256" key="1">
    <source>
        <dbReference type="ARBA" id="ARBA00004123"/>
    </source>
</evidence>
<dbReference type="STRING" id="703135.A0A2A9NAI3"/>
<comment type="subcellular location">
    <subcellularLocation>
        <location evidence="1">Nucleus</location>
    </subcellularLocation>
</comment>
<dbReference type="Pfam" id="PF04082">
    <property type="entry name" value="Fungal_trans"/>
    <property type="match status" value="1"/>
</dbReference>
<name>A0A2A9NAI3_9AGAR</name>
<dbReference type="AlphaFoldDB" id="A0A2A9NAI3"/>
<feature type="compositionally biased region" description="Acidic residues" evidence="5">
    <location>
        <begin position="206"/>
        <end position="220"/>
    </location>
</feature>
<feature type="compositionally biased region" description="Low complexity" evidence="5">
    <location>
        <begin position="345"/>
        <end position="362"/>
    </location>
</feature>
<dbReference type="InterPro" id="IPR050613">
    <property type="entry name" value="Sec_Metabolite_Reg"/>
</dbReference>
<dbReference type="PROSITE" id="PS50048">
    <property type="entry name" value="ZN2_CY6_FUNGAL_2"/>
    <property type="match status" value="1"/>
</dbReference>
<dbReference type="EMBL" id="KZ302100">
    <property type="protein sequence ID" value="PFH47639.1"/>
    <property type="molecule type" value="Genomic_DNA"/>
</dbReference>
<feature type="region of interest" description="Disordered" evidence="5">
    <location>
        <begin position="781"/>
        <end position="838"/>
    </location>
</feature>
<feature type="compositionally biased region" description="Low complexity" evidence="5">
    <location>
        <begin position="225"/>
        <end position="240"/>
    </location>
</feature>
<dbReference type="Proteomes" id="UP000242287">
    <property type="component" value="Unassembled WGS sequence"/>
</dbReference>
<keyword evidence="8" id="KW-1185">Reference proteome</keyword>
<keyword evidence="3" id="KW-0539">Nucleus</keyword>
<feature type="compositionally biased region" description="Low complexity" evidence="5">
    <location>
        <begin position="874"/>
        <end position="886"/>
    </location>
</feature>
<feature type="compositionally biased region" description="Low complexity" evidence="5">
    <location>
        <begin position="785"/>
        <end position="808"/>
    </location>
</feature>
<evidence type="ECO:0000259" key="6">
    <source>
        <dbReference type="PROSITE" id="PS50048"/>
    </source>
</evidence>
<keyword evidence="2" id="KW-0479">Metal-binding</keyword>
<dbReference type="CDD" id="cd12148">
    <property type="entry name" value="fungal_TF_MHR"/>
    <property type="match status" value="1"/>
</dbReference>
<feature type="region of interest" description="Disordered" evidence="5">
    <location>
        <begin position="199"/>
        <end position="241"/>
    </location>
</feature>
<feature type="region of interest" description="Disordered" evidence="5">
    <location>
        <begin position="341"/>
        <end position="362"/>
    </location>
</feature>
<dbReference type="GO" id="GO:0000981">
    <property type="term" value="F:DNA-binding transcription factor activity, RNA polymerase II-specific"/>
    <property type="evidence" value="ECO:0007669"/>
    <property type="project" value="InterPro"/>
</dbReference>
<evidence type="ECO:0000256" key="4">
    <source>
        <dbReference type="SAM" id="Coils"/>
    </source>
</evidence>
<feature type="compositionally biased region" description="Gly residues" evidence="5">
    <location>
        <begin position="146"/>
        <end position="165"/>
    </location>
</feature>
<evidence type="ECO:0000256" key="5">
    <source>
        <dbReference type="SAM" id="MobiDB-lite"/>
    </source>
</evidence>
<dbReference type="GO" id="GO:0006351">
    <property type="term" value="P:DNA-templated transcription"/>
    <property type="evidence" value="ECO:0007669"/>
    <property type="project" value="InterPro"/>
</dbReference>
<evidence type="ECO:0000313" key="8">
    <source>
        <dbReference type="Proteomes" id="UP000242287"/>
    </source>
</evidence>
<evidence type="ECO:0000256" key="2">
    <source>
        <dbReference type="ARBA" id="ARBA00022723"/>
    </source>
</evidence>
<dbReference type="GO" id="GO:0003677">
    <property type="term" value="F:DNA binding"/>
    <property type="evidence" value="ECO:0007669"/>
    <property type="project" value="InterPro"/>
</dbReference>
<feature type="compositionally biased region" description="Low complexity" evidence="5">
    <location>
        <begin position="901"/>
        <end position="917"/>
    </location>
</feature>
<organism evidence="7 8">
    <name type="scientific">Amanita thiersii Skay4041</name>
    <dbReference type="NCBI Taxonomy" id="703135"/>
    <lineage>
        <taxon>Eukaryota</taxon>
        <taxon>Fungi</taxon>
        <taxon>Dikarya</taxon>
        <taxon>Basidiomycota</taxon>
        <taxon>Agaricomycotina</taxon>
        <taxon>Agaricomycetes</taxon>
        <taxon>Agaricomycetidae</taxon>
        <taxon>Agaricales</taxon>
        <taxon>Pluteineae</taxon>
        <taxon>Amanitaceae</taxon>
        <taxon>Amanita</taxon>
    </lineage>
</organism>
<feature type="coiled-coil region" evidence="4">
    <location>
        <begin position="83"/>
        <end position="110"/>
    </location>
</feature>
<dbReference type="SMART" id="SM00906">
    <property type="entry name" value="Fungal_trans"/>
    <property type="match status" value="1"/>
</dbReference>
<dbReference type="OrthoDB" id="424974at2759"/>
<evidence type="ECO:0000256" key="3">
    <source>
        <dbReference type="ARBA" id="ARBA00023242"/>
    </source>
</evidence>
<dbReference type="GO" id="GO:0005634">
    <property type="term" value="C:nucleus"/>
    <property type="evidence" value="ECO:0007669"/>
    <property type="project" value="UniProtKB-SubCell"/>
</dbReference>
<dbReference type="CDD" id="cd00067">
    <property type="entry name" value="GAL4"/>
    <property type="match status" value="1"/>
</dbReference>